<feature type="transmembrane region" description="Helical" evidence="1">
    <location>
        <begin position="73"/>
        <end position="91"/>
    </location>
</feature>
<accession>A0A267EHI2</accession>
<gene>
    <name evidence="2" type="ORF">BOX15_Mlig032477g2</name>
</gene>
<feature type="transmembrane region" description="Helical" evidence="1">
    <location>
        <begin position="130"/>
        <end position="151"/>
    </location>
</feature>
<evidence type="ECO:0000256" key="1">
    <source>
        <dbReference type="SAM" id="Phobius"/>
    </source>
</evidence>
<dbReference type="Proteomes" id="UP000215902">
    <property type="component" value="Unassembled WGS sequence"/>
</dbReference>
<dbReference type="OrthoDB" id="17328at2759"/>
<name>A0A267EHI2_9PLAT</name>
<dbReference type="AlphaFoldDB" id="A0A267EHI2"/>
<dbReference type="Pfam" id="PF14808">
    <property type="entry name" value="TMEM164"/>
    <property type="match status" value="1"/>
</dbReference>
<protein>
    <recommendedName>
        <fullName evidence="4">Transmembrane protein 164</fullName>
    </recommendedName>
</protein>
<organism evidence="2 3">
    <name type="scientific">Macrostomum lignano</name>
    <dbReference type="NCBI Taxonomy" id="282301"/>
    <lineage>
        <taxon>Eukaryota</taxon>
        <taxon>Metazoa</taxon>
        <taxon>Spiralia</taxon>
        <taxon>Lophotrochozoa</taxon>
        <taxon>Platyhelminthes</taxon>
        <taxon>Rhabditophora</taxon>
        <taxon>Macrostomorpha</taxon>
        <taxon>Macrostomida</taxon>
        <taxon>Macrostomidae</taxon>
        <taxon>Macrostomum</taxon>
    </lineage>
</organism>
<keyword evidence="1" id="KW-0472">Membrane</keyword>
<feature type="transmembrane region" description="Helical" evidence="1">
    <location>
        <begin position="157"/>
        <end position="176"/>
    </location>
</feature>
<dbReference type="InterPro" id="IPR026508">
    <property type="entry name" value="TMEM164"/>
</dbReference>
<dbReference type="PANTHER" id="PTHR20948:SF2">
    <property type="entry name" value="TRANSMEMBRANE PROTEIN 164"/>
    <property type="match status" value="1"/>
</dbReference>
<sequence length="310" mass="34501">MRSFLEWTHSGVNFSLDGAGGPGCVTYLTWGQKAKETIPCLCVAIMQLWLGLSSVQVRHKHNANTDPRLGKTLLLLFGSAHIFVFGIEIGFKLSTGTLIWLFNPCHVITIIQITLLILPKSSLSVGLFRSMIHLLNGPLLALLLPVVNTRLLPGEVVIYYLQHVLILTVPLCMLLTGKFTTEPLLDFSWVTISQSLQSIYHFTVLQPISSVTMVNLDSILCPAISDPFRGHHYRLWAVFHQMLQVTVQGKCLTCIYHLLLVLLVNSSRYSRHQYAKLEDATTSATNASSKKTDNLTAADYHNALSDNKTN</sequence>
<evidence type="ECO:0000313" key="2">
    <source>
        <dbReference type="EMBL" id="PAA60971.1"/>
    </source>
</evidence>
<keyword evidence="3" id="KW-1185">Reference proteome</keyword>
<evidence type="ECO:0000313" key="3">
    <source>
        <dbReference type="Proteomes" id="UP000215902"/>
    </source>
</evidence>
<feature type="transmembrane region" description="Helical" evidence="1">
    <location>
        <begin position="97"/>
        <end position="118"/>
    </location>
</feature>
<keyword evidence="1" id="KW-0812">Transmembrane</keyword>
<dbReference type="EMBL" id="NIVC01002086">
    <property type="protein sequence ID" value="PAA60971.1"/>
    <property type="molecule type" value="Genomic_DNA"/>
</dbReference>
<proteinExistence type="predicted"/>
<evidence type="ECO:0008006" key="4">
    <source>
        <dbReference type="Google" id="ProtNLM"/>
    </source>
</evidence>
<reference evidence="2 3" key="1">
    <citation type="submission" date="2017-06" db="EMBL/GenBank/DDBJ databases">
        <title>A platform for efficient transgenesis in Macrostomum lignano, a flatworm model organism for stem cell research.</title>
        <authorList>
            <person name="Berezikov E."/>
        </authorList>
    </citation>
    <scope>NUCLEOTIDE SEQUENCE [LARGE SCALE GENOMIC DNA]</scope>
    <source>
        <strain evidence="2">DV1</strain>
        <tissue evidence="2">Whole organism</tissue>
    </source>
</reference>
<dbReference type="PANTHER" id="PTHR20948">
    <property type="entry name" value="TRANSMEMBRANE PROTEIN 164"/>
    <property type="match status" value="1"/>
</dbReference>
<comment type="caution">
    <text evidence="2">The sequence shown here is derived from an EMBL/GenBank/DDBJ whole genome shotgun (WGS) entry which is preliminary data.</text>
</comment>
<keyword evidence="1" id="KW-1133">Transmembrane helix</keyword>